<gene>
    <name evidence="2" type="ORF">BLAHAN_05248</name>
</gene>
<dbReference type="RefSeq" id="WP_003020058.1">
    <property type="nucleotide sequence ID" value="NZ_CP022413.2"/>
</dbReference>
<comment type="caution">
    <text evidence="2">The sequence shown here is derived from an EMBL/GenBank/DDBJ whole genome shotgun (WGS) entry which is preliminary data.</text>
</comment>
<name>C9L786_BLAHA</name>
<accession>C9L786</accession>
<proteinExistence type="predicted"/>
<sequence length="115" mass="13029">MEIAVIMNVLEILLYIVLGGLALWFKTNSKINNAVNGLIAKAEEEFTGFKQGNEKFQAVVNWLYELVPAFLKPFFPKKFVEALIQNAFEQSAAYAKQQLDKIVDKTVKTDDKSIE</sequence>
<evidence type="ECO:0000313" key="3">
    <source>
        <dbReference type="Proteomes" id="UP000003755"/>
    </source>
</evidence>
<organism evidence="2 3">
    <name type="scientific">Blautia hansenii DSM 20583</name>
    <dbReference type="NCBI Taxonomy" id="537007"/>
    <lineage>
        <taxon>Bacteria</taxon>
        <taxon>Bacillati</taxon>
        <taxon>Bacillota</taxon>
        <taxon>Clostridia</taxon>
        <taxon>Lachnospirales</taxon>
        <taxon>Lachnospiraceae</taxon>
        <taxon>Blautia</taxon>
    </lineage>
</organism>
<dbReference type="Proteomes" id="UP000003755">
    <property type="component" value="Unassembled WGS sequence"/>
</dbReference>
<evidence type="ECO:0000313" key="2">
    <source>
        <dbReference type="EMBL" id="EEX22280.1"/>
    </source>
</evidence>
<reference evidence="2" key="1">
    <citation type="submission" date="2009-09" db="EMBL/GenBank/DDBJ databases">
        <authorList>
            <person name="Weinstock G."/>
            <person name="Sodergren E."/>
            <person name="Clifton S."/>
            <person name="Fulton L."/>
            <person name="Fulton B."/>
            <person name="Courtney L."/>
            <person name="Fronick C."/>
            <person name="Harrison M."/>
            <person name="Strong C."/>
            <person name="Farmer C."/>
            <person name="Delahaunty K."/>
            <person name="Markovic C."/>
            <person name="Hall O."/>
            <person name="Minx P."/>
            <person name="Tomlinson C."/>
            <person name="Mitreva M."/>
            <person name="Nelson J."/>
            <person name="Hou S."/>
            <person name="Wollam A."/>
            <person name="Pepin K.H."/>
            <person name="Johnson M."/>
            <person name="Bhonagiri V."/>
            <person name="Nash W.E."/>
            <person name="Warren W."/>
            <person name="Chinwalla A."/>
            <person name="Mardis E.R."/>
            <person name="Wilson R.K."/>
        </authorList>
    </citation>
    <scope>NUCLEOTIDE SEQUENCE [LARGE SCALE GENOMIC DNA]</scope>
    <source>
        <strain evidence="2">DSM 20583</strain>
    </source>
</reference>
<keyword evidence="1" id="KW-0472">Membrane</keyword>
<dbReference type="HOGENOM" id="CLU_2104260_0_0_9"/>
<dbReference type="KEGG" id="bhan:CGC63_10345"/>
<dbReference type="STRING" id="537007.BLAHAN_05248"/>
<protein>
    <submittedName>
        <fullName evidence="2">Uncharacterized protein</fullName>
    </submittedName>
</protein>
<keyword evidence="3" id="KW-1185">Reference proteome</keyword>
<keyword evidence="1" id="KW-1133">Transmembrane helix</keyword>
<feature type="transmembrane region" description="Helical" evidence="1">
    <location>
        <begin position="6"/>
        <end position="25"/>
    </location>
</feature>
<evidence type="ECO:0000256" key="1">
    <source>
        <dbReference type="SAM" id="Phobius"/>
    </source>
</evidence>
<dbReference type="EMBL" id="ABYU02000012">
    <property type="protein sequence ID" value="EEX22280.1"/>
    <property type="molecule type" value="Genomic_DNA"/>
</dbReference>
<dbReference type="AlphaFoldDB" id="C9L786"/>
<keyword evidence="1" id="KW-0812">Transmembrane</keyword>